<dbReference type="OrthoDB" id="7701249at2759"/>
<dbReference type="AlphaFoldDB" id="A0A6J8EUS7"/>
<accession>A0A6J8EUS7</accession>
<gene>
    <name evidence="2" type="ORF">MCOR_56213</name>
</gene>
<feature type="region of interest" description="Disordered" evidence="1">
    <location>
        <begin position="65"/>
        <end position="93"/>
    </location>
</feature>
<protein>
    <submittedName>
        <fullName evidence="2">Uncharacterized protein</fullName>
    </submittedName>
</protein>
<sequence length="192" mass="21959">MEKVVNAGCRQKYLALGHGKTKISPKYLFKDKENLEPRIKEIDDSTKLGDKMKVKSSWNRDKVLILGKKGPDTPTPEKNFQQEREGGSGPLERNKHSHYSVSTFINLNDLQNTTDIFVAGKISYYSETWKTITSDRNLLNVVCQGYHLEFEPCSKCSRKENKFNDSEQIVIDSLLTIFLDKKVIETVWGSPI</sequence>
<name>A0A6J8EUS7_MYTCO</name>
<organism evidence="2 3">
    <name type="scientific">Mytilus coruscus</name>
    <name type="common">Sea mussel</name>
    <dbReference type="NCBI Taxonomy" id="42192"/>
    <lineage>
        <taxon>Eukaryota</taxon>
        <taxon>Metazoa</taxon>
        <taxon>Spiralia</taxon>
        <taxon>Lophotrochozoa</taxon>
        <taxon>Mollusca</taxon>
        <taxon>Bivalvia</taxon>
        <taxon>Autobranchia</taxon>
        <taxon>Pteriomorphia</taxon>
        <taxon>Mytilida</taxon>
        <taxon>Mytiloidea</taxon>
        <taxon>Mytilidae</taxon>
        <taxon>Mytilinae</taxon>
        <taxon>Mytilus</taxon>
    </lineage>
</organism>
<evidence type="ECO:0000313" key="3">
    <source>
        <dbReference type="Proteomes" id="UP000507470"/>
    </source>
</evidence>
<dbReference type="Proteomes" id="UP000507470">
    <property type="component" value="Unassembled WGS sequence"/>
</dbReference>
<evidence type="ECO:0000313" key="2">
    <source>
        <dbReference type="EMBL" id="CAC5424294.1"/>
    </source>
</evidence>
<proteinExistence type="predicted"/>
<keyword evidence="3" id="KW-1185">Reference proteome</keyword>
<dbReference type="EMBL" id="CACVKT020009997">
    <property type="protein sequence ID" value="CAC5424294.1"/>
    <property type="molecule type" value="Genomic_DNA"/>
</dbReference>
<evidence type="ECO:0000256" key="1">
    <source>
        <dbReference type="SAM" id="MobiDB-lite"/>
    </source>
</evidence>
<reference evidence="2 3" key="1">
    <citation type="submission" date="2020-06" db="EMBL/GenBank/DDBJ databases">
        <authorList>
            <person name="Li R."/>
            <person name="Bekaert M."/>
        </authorList>
    </citation>
    <scope>NUCLEOTIDE SEQUENCE [LARGE SCALE GENOMIC DNA]</scope>
    <source>
        <strain evidence="3">wild</strain>
    </source>
</reference>